<dbReference type="SUPFAM" id="SSF103473">
    <property type="entry name" value="MFS general substrate transporter"/>
    <property type="match status" value="1"/>
</dbReference>
<dbReference type="Proteomes" id="UP000198852">
    <property type="component" value="Unassembled WGS sequence"/>
</dbReference>
<feature type="transmembrane region" description="Helical" evidence="6">
    <location>
        <begin position="241"/>
        <end position="262"/>
    </location>
</feature>
<feature type="transmembrane region" description="Helical" evidence="6">
    <location>
        <begin position="393"/>
        <end position="414"/>
    </location>
</feature>
<feature type="transmembrane region" description="Helical" evidence="6">
    <location>
        <begin position="119"/>
        <end position="145"/>
    </location>
</feature>
<name>A0A1I6UTL9_9PSEU</name>
<dbReference type="GO" id="GO:0005886">
    <property type="term" value="C:plasma membrane"/>
    <property type="evidence" value="ECO:0007669"/>
    <property type="project" value="UniProtKB-SubCell"/>
</dbReference>
<keyword evidence="2" id="KW-0813">Transport</keyword>
<accession>A0A1I6UTL9</accession>
<dbReference type="AlphaFoldDB" id="A0A1I6UTL9"/>
<proteinExistence type="predicted"/>
<dbReference type="PANTHER" id="PTHR43385">
    <property type="entry name" value="RIBOFLAVIN TRANSPORTER RIBJ"/>
    <property type="match status" value="1"/>
</dbReference>
<feature type="transmembrane region" description="Helical" evidence="6">
    <location>
        <begin position="95"/>
        <end position="113"/>
    </location>
</feature>
<dbReference type="Pfam" id="PF07690">
    <property type="entry name" value="MFS_1"/>
    <property type="match status" value="1"/>
</dbReference>
<feature type="transmembrane region" description="Helical" evidence="6">
    <location>
        <begin position="152"/>
        <end position="172"/>
    </location>
</feature>
<reference evidence="9" key="1">
    <citation type="submission" date="2016-10" db="EMBL/GenBank/DDBJ databases">
        <authorList>
            <person name="Varghese N."/>
            <person name="Submissions S."/>
        </authorList>
    </citation>
    <scope>NUCLEOTIDE SEQUENCE [LARGE SCALE GENOMIC DNA]</scope>
    <source>
        <strain evidence="9">DSM 44771</strain>
    </source>
</reference>
<dbReference type="InterPro" id="IPR052983">
    <property type="entry name" value="MFS_Riboflavin_Transporter"/>
</dbReference>
<keyword evidence="5 6" id="KW-0472">Membrane</keyword>
<feature type="transmembrane region" description="Helical" evidence="6">
    <location>
        <begin position="307"/>
        <end position="326"/>
    </location>
</feature>
<evidence type="ECO:0000256" key="5">
    <source>
        <dbReference type="ARBA" id="ARBA00023136"/>
    </source>
</evidence>
<dbReference type="RefSeq" id="WP_217649842.1">
    <property type="nucleotide sequence ID" value="NZ_FOZX01000013.1"/>
</dbReference>
<dbReference type="EMBL" id="FOZX01000013">
    <property type="protein sequence ID" value="SFT04808.1"/>
    <property type="molecule type" value="Genomic_DNA"/>
</dbReference>
<dbReference type="STRING" id="95161.SAMN05660874_05245"/>
<protein>
    <submittedName>
        <fullName evidence="8">Cyanate permease</fullName>
    </submittedName>
</protein>
<feature type="transmembrane region" description="Helical" evidence="6">
    <location>
        <begin position="332"/>
        <end position="353"/>
    </location>
</feature>
<evidence type="ECO:0000256" key="4">
    <source>
        <dbReference type="ARBA" id="ARBA00022989"/>
    </source>
</evidence>
<evidence type="ECO:0000256" key="3">
    <source>
        <dbReference type="ARBA" id="ARBA00022692"/>
    </source>
</evidence>
<feature type="transmembrane region" description="Helical" evidence="6">
    <location>
        <begin position="282"/>
        <end position="300"/>
    </location>
</feature>
<dbReference type="InterPro" id="IPR036259">
    <property type="entry name" value="MFS_trans_sf"/>
</dbReference>
<keyword evidence="4 6" id="KW-1133">Transmembrane helix</keyword>
<feature type="domain" description="Major facilitator superfamily (MFS) profile" evidence="7">
    <location>
        <begin position="28"/>
        <end position="421"/>
    </location>
</feature>
<feature type="transmembrane region" description="Helical" evidence="6">
    <location>
        <begin position="63"/>
        <end position="83"/>
    </location>
</feature>
<dbReference type="GO" id="GO:0022857">
    <property type="term" value="F:transmembrane transporter activity"/>
    <property type="evidence" value="ECO:0007669"/>
    <property type="project" value="InterPro"/>
</dbReference>
<gene>
    <name evidence="8" type="ORF">SAMN05660874_05245</name>
</gene>
<evidence type="ECO:0000313" key="8">
    <source>
        <dbReference type="EMBL" id="SFT04808.1"/>
    </source>
</evidence>
<feature type="transmembrane region" description="Helical" evidence="6">
    <location>
        <begin position="184"/>
        <end position="204"/>
    </location>
</feature>
<evidence type="ECO:0000256" key="1">
    <source>
        <dbReference type="ARBA" id="ARBA00004651"/>
    </source>
</evidence>
<feature type="transmembrane region" description="Helical" evidence="6">
    <location>
        <begin position="28"/>
        <end position="51"/>
    </location>
</feature>
<feature type="transmembrane region" description="Helical" evidence="6">
    <location>
        <begin position="365"/>
        <end position="387"/>
    </location>
</feature>
<comment type="subcellular location">
    <subcellularLocation>
        <location evidence="1">Cell membrane</location>
        <topology evidence="1">Multi-pass membrane protein</topology>
    </subcellularLocation>
</comment>
<evidence type="ECO:0000259" key="7">
    <source>
        <dbReference type="PROSITE" id="PS50850"/>
    </source>
</evidence>
<organism evidence="8 9">
    <name type="scientific">Saccharopolyspora flava</name>
    <dbReference type="NCBI Taxonomy" id="95161"/>
    <lineage>
        <taxon>Bacteria</taxon>
        <taxon>Bacillati</taxon>
        <taxon>Actinomycetota</taxon>
        <taxon>Actinomycetes</taxon>
        <taxon>Pseudonocardiales</taxon>
        <taxon>Pseudonocardiaceae</taxon>
        <taxon>Saccharopolyspora</taxon>
    </lineage>
</organism>
<dbReference type="InterPro" id="IPR020846">
    <property type="entry name" value="MFS_dom"/>
</dbReference>
<sequence>MSITFDRFMSEGAKAGRGGSTRSYRRRVITSASVALAMTAPGQTAGISVFVDPLITSLHVSRSSVATAYLIGSLAGAVAMPLLGKGLDRFGPRRVMAVIGCCFGSILLAAGTATEIVGLTAAFVGIRIGGQGALSLVATTTVAVYVQQRKGFATGVVSAIGTSAISLAPLVLERLIGELGWRTAWQLEGCAVLALTVPAALLVLPRRVRAEEDATASLSTVEAGPALATADWTLRRVSRTAVFWVVISGAGVCSLVTTALTFHQVSLLGERGLDVAEAAANFIPQLIAGLFASFLVGWLSDHISDRALTIAIMAILALTTISAAWVRPGWAAIGYGLALGACTGGVRTLKAVVFIDRFGPHHLGALRGVVHSVIIGASALGPLVLALGRTWFDSYQCALAVLCSLPLLVIAAACTTRPPARRHHA</sequence>
<keyword evidence="9" id="KW-1185">Reference proteome</keyword>
<keyword evidence="3 6" id="KW-0812">Transmembrane</keyword>
<dbReference type="PROSITE" id="PS50850">
    <property type="entry name" value="MFS"/>
    <property type="match status" value="1"/>
</dbReference>
<dbReference type="InterPro" id="IPR011701">
    <property type="entry name" value="MFS"/>
</dbReference>
<dbReference type="PANTHER" id="PTHR43385:SF1">
    <property type="entry name" value="RIBOFLAVIN TRANSPORTER RIBJ"/>
    <property type="match status" value="1"/>
</dbReference>
<evidence type="ECO:0000256" key="6">
    <source>
        <dbReference type="SAM" id="Phobius"/>
    </source>
</evidence>
<evidence type="ECO:0000256" key="2">
    <source>
        <dbReference type="ARBA" id="ARBA00022448"/>
    </source>
</evidence>
<dbReference type="Gene3D" id="1.20.1250.20">
    <property type="entry name" value="MFS general substrate transporter like domains"/>
    <property type="match status" value="2"/>
</dbReference>
<evidence type="ECO:0000313" key="9">
    <source>
        <dbReference type="Proteomes" id="UP000198852"/>
    </source>
</evidence>